<protein>
    <submittedName>
        <fullName evidence="1">Uncharacterized protein</fullName>
    </submittedName>
</protein>
<dbReference type="Proteomes" id="UP000664164">
    <property type="component" value="Unassembled WGS sequence"/>
</dbReference>
<name>A0A939KJI0_9MICC</name>
<reference evidence="1" key="1">
    <citation type="submission" date="2021-03" db="EMBL/GenBank/DDBJ databases">
        <title>A new species, PO-11, isolated from a karst cave deposit.</title>
        <authorList>
            <person name="Zhaoxiaoyong W."/>
        </authorList>
    </citation>
    <scope>NUCLEOTIDE SEQUENCE</scope>
    <source>
        <strain evidence="1">PO-11</strain>
    </source>
</reference>
<dbReference type="AlphaFoldDB" id="A0A939KJI0"/>
<keyword evidence="2" id="KW-1185">Reference proteome</keyword>
<sequence>MQESARQTLSDRGDDMHRKGFTRAASISLRLVQDEIDAFKEQMKGPGLSKAEQALYAHLDELKSKIEADFDRYWRGSGVDWRPPKPVAKGIVRQAGESQP</sequence>
<gene>
    <name evidence="1" type="ORF">J1902_12085</name>
</gene>
<accession>A0A939KJI0</accession>
<dbReference type="EMBL" id="JAFNLL010000028">
    <property type="protein sequence ID" value="MBO1268707.1"/>
    <property type="molecule type" value="Genomic_DNA"/>
</dbReference>
<evidence type="ECO:0000313" key="2">
    <source>
        <dbReference type="Proteomes" id="UP000664164"/>
    </source>
</evidence>
<proteinExistence type="predicted"/>
<dbReference type="RefSeq" id="WP_207616506.1">
    <property type="nucleotide sequence ID" value="NZ_JAFNLL010000028.1"/>
</dbReference>
<comment type="caution">
    <text evidence="1">The sequence shown here is derived from an EMBL/GenBank/DDBJ whole genome shotgun (WGS) entry which is preliminary data.</text>
</comment>
<evidence type="ECO:0000313" key="1">
    <source>
        <dbReference type="EMBL" id="MBO1268707.1"/>
    </source>
</evidence>
<organism evidence="1 2">
    <name type="scientific">Arthrobacter cavernae</name>
    <dbReference type="NCBI Taxonomy" id="2817681"/>
    <lineage>
        <taxon>Bacteria</taxon>
        <taxon>Bacillati</taxon>
        <taxon>Actinomycetota</taxon>
        <taxon>Actinomycetes</taxon>
        <taxon>Micrococcales</taxon>
        <taxon>Micrococcaceae</taxon>
        <taxon>Arthrobacter</taxon>
    </lineage>
</organism>